<dbReference type="Proteomes" id="UP001501204">
    <property type="component" value="Unassembled WGS sequence"/>
</dbReference>
<evidence type="ECO:0000313" key="2">
    <source>
        <dbReference type="EMBL" id="GAA1747083.1"/>
    </source>
</evidence>
<dbReference type="RefSeq" id="WP_344119064.1">
    <property type="nucleotide sequence ID" value="NZ_BAAAOA010000005.1"/>
</dbReference>
<reference evidence="2 3" key="1">
    <citation type="journal article" date="2019" name="Int. J. Syst. Evol. Microbiol.">
        <title>The Global Catalogue of Microorganisms (GCM) 10K type strain sequencing project: providing services to taxonomists for standard genome sequencing and annotation.</title>
        <authorList>
            <consortium name="The Broad Institute Genomics Platform"/>
            <consortium name="The Broad Institute Genome Sequencing Center for Infectious Disease"/>
            <person name="Wu L."/>
            <person name="Ma J."/>
        </authorList>
    </citation>
    <scope>NUCLEOTIDE SEQUENCE [LARGE SCALE GENOMIC DNA]</scope>
    <source>
        <strain evidence="2 3">JCM 14735</strain>
    </source>
</reference>
<protein>
    <submittedName>
        <fullName evidence="2">Uncharacterized protein</fullName>
    </submittedName>
</protein>
<keyword evidence="3" id="KW-1185">Reference proteome</keyword>
<keyword evidence="1" id="KW-1133">Transmembrane helix</keyword>
<name>A0ABN2K2L1_9MICC</name>
<comment type="caution">
    <text evidence="2">The sequence shown here is derived from an EMBL/GenBank/DDBJ whole genome shotgun (WGS) entry which is preliminary data.</text>
</comment>
<gene>
    <name evidence="2" type="ORF">GCM10009767_02220</name>
</gene>
<accession>A0ABN2K2L1</accession>
<evidence type="ECO:0000256" key="1">
    <source>
        <dbReference type="SAM" id="Phobius"/>
    </source>
</evidence>
<feature type="transmembrane region" description="Helical" evidence="1">
    <location>
        <begin position="6"/>
        <end position="27"/>
    </location>
</feature>
<evidence type="ECO:0000313" key="3">
    <source>
        <dbReference type="Proteomes" id="UP001501204"/>
    </source>
</evidence>
<feature type="transmembrane region" description="Helical" evidence="1">
    <location>
        <begin position="39"/>
        <end position="59"/>
    </location>
</feature>
<keyword evidence="1" id="KW-0812">Transmembrane</keyword>
<dbReference type="EMBL" id="BAAAOA010000005">
    <property type="protein sequence ID" value="GAA1747083.1"/>
    <property type="molecule type" value="Genomic_DNA"/>
</dbReference>
<sequence length="64" mass="7081">MEVDEIFRLVGCSLLLAGFLFMIRWWVETRGKDRTARDRKIAIVLIVASVLCTLLAVVLSTGGG</sequence>
<proteinExistence type="predicted"/>
<keyword evidence="1" id="KW-0472">Membrane</keyword>
<organism evidence="2 3">
    <name type="scientific">Kocuria aegyptia</name>
    <dbReference type="NCBI Taxonomy" id="330943"/>
    <lineage>
        <taxon>Bacteria</taxon>
        <taxon>Bacillati</taxon>
        <taxon>Actinomycetota</taxon>
        <taxon>Actinomycetes</taxon>
        <taxon>Micrococcales</taxon>
        <taxon>Micrococcaceae</taxon>
        <taxon>Kocuria</taxon>
    </lineage>
</organism>